<evidence type="ECO:0000313" key="2">
    <source>
        <dbReference type="Proteomes" id="UP000078200"/>
    </source>
</evidence>
<dbReference type="AlphaFoldDB" id="A0A1A9VQT2"/>
<keyword evidence="2" id="KW-1185">Reference proteome</keyword>
<name>A0A1A9VQT2_GLOAU</name>
<dbReference type="Proteomes" id="UP000078200">
    <property type="component" value="Unassembled WGS sequence"/>
</dbReference>
<accession>A0A1A9VQT2</accession>
<protein>
    <submittedName>
        <fullName evidence="1">Uncharacterized protein</fullName>
    </submittedName>
</protein>
<evidence type="ECO:0000313" key="1">
    <source>
        <dbReference type="EnsemblMetazoa" id="GAUT044629-PA"/>
    </source>
</evidence>
<dbReference type="EnsemblMetazoa" id="GAUT044629-RA">
    <property type="protein sequence ID" value="GAUT044629-PA"/>
    <property type="gene ID" value="GAUT044629"/>
</dbReference>
<organism evidence="1 2">
    <name type="scientific">Glossina austeni</name>
    <name type="common">Savannah tsetse fly</name>
    <dbReference type="NCBI Taxonomy" id="7395"/>
    <lineage>
        <taxon>Eukaryota</taxon>
        <taxon>Metazoa</taxon>
        <taxon>Ecdysozoa</taxon>
        <taxon>Arthropoda</taxon>
        <taxon>Hexapoda</taxon>
        <taxon>Insecta</taxon>
        <taxon>Pterygota</taxon>
        <taxon>Neoptera</taxon>
        <taxon>Endopterygota</taxon>
        <taxon>Diptera</taxon>
        <taxon>Brachycera</taxon>
        <taxon>Muscomorpha</taxon>
        <taxon>Hippoboscoidea</taxon>
        <taxon>Glossinidae</taxon>
        <taxon>Glossina</taxon>
    </lineage>
</organism>
<reference evidence="1" key="1">
    <citation type="submission" date="2020-05" db="UniProtKB">
        <authorList>
            <consortium name="EnsemblMetazoa"/>
        </authorList>
    </citation>
    <scope>IDENTIFICATION</scope>
    <source>
        <strain evidence="1">TTRI</strain>
    </source>
</reference>
<dbReference type="VEuPathDB" id="VectorBase:GAUT044629"/>
<proteinExistence type="predicted"/>
<sequence>MRILQDNNVVGDKRTRGVEQAKYNQIINFFTRIQPVDGFGHLTNNLVNSKLVVTHEAYHWLFSYALSRNTREQQVVNIEMYVSHAKIQNESNEFKQIKQQFYYYYYQILVIKNSHIKGLFVSKFSQTPDLLLLEQQFLRLARQEQQQLVHGEQRQLVHGEQPQLVHGEQRQLVHDEQQQLVQQVWRQRAVRDEQQH</sequence>